<evidence type="ECO:0000313" key="2">
    <source>
        <dbReference type="EMBL" id="OEF85395.1"/>
    </source>
</evidence>
<dbReference type="AlphaFoldDB" id="A0A1E5FBK6"/>
<dbReference type="Proteomes" id="UP000094802">
    <property type="component" value="Unassembled WGS sequence"/>
</dbReference>
<protein>
    <recommendedName>
        <fullName evidence="1">DUF4158 domain-containing protein</fullName>
    </recommendedName>
</protein>
<evidence type="ECO:0000259" key="1">
    <source>
        <dbReference type="Pfam" id="PF13700"/>
    </source>
</evidence>
<accession>A0A1E5FBK6</accession>
<organism evidence="2 3">
    <name type="scientific">Vibrio splendidus 12E03</name>
    <dbReference type="NCBI Taxonomy" id="1191305"/>
    <lineage>
        <taxon>Bacteria</taxon>
        <taxon>Pseudomonadati</taxon>
        <taxon>Pseudomonadota</taxon>
        <taxon>Gammaproteobacteria</taxon>
        <taxon>Vibrionales</taxon>
        <taxon>Vibrionaceae</taxon>
        <taxon>Vibrio</taxon>
    </lineage>
</organism>
<dbReference type="EMBL" id="AJZD02000344">
    <property type="protein sequence ID" value="OEF85395.1"/>
    <property type="molecule type" value="Genomic_DNA"/>
</dbReference>
<proteinExistence type="predicted"/>
<sequence>MGLIIVWALHYNYQHCVYLGLFIKQPFDVPDIVLETLAKQLNLNEKVDYQRYLDGSQRWHHVQQIREYYGYTDLSEGRIVFYFCRWLYALCWSGIDRPKVLFEKAQYWLIAHKVILPGRSTLERFISKLRARVDKRIWRILVSDLALEQQEQLLKLLLPRPNQRLSILEKLRTSPVNSNSKTINKEIQRLIEVRKYHFPWHFKKNIPTVRIKLLSRCASTAKVAALRRMRHLKKLAILRALMASLEALIQDDILVVFESIIQEIFNNADHTYKQNRQRNLKDMDGAALQLAKLGQLVLDGTVPESELRAAIFAQLSPQQISGGVSKVTELTRLYI</sequence>
<dbReference type="InterPro" id="IPR025296">
    <property type="entry name" value="DUF4158"/>
</dbReference>
<comment type="caution">
    <text evidence="2">The sequence shown here is derived from an EMBL/GenBank/DDBJ whole genome shotgun (WGS) entry which is preliminary data.</text>
</comment>
<dbReference type="Pfam" id="PF13700">
    <property type="entry name" value="DUF4158"/>
    <property type="match status" value="1"/>
</dbReference>
<name>A0A1E5FBK6_VIBSP</name>
<evidence type="ECO:0000313" key="3">
    <source>
        <dbReference type="Proteomes" id="UP000094802"/>
    </source>
</evidence>
<gene>
    <name evidence="2" type="ORF">A142_01850</name>
</gene>
<reference evidence="2 3" key="1">
    <citation type="journal article" date="2012" name="Science">
        <title>Ecological populations of bacteria act as socially cohesive units of antibiotic production and resistance.</title>
        <authorList>
            <person name="Cordero O.X."/>
            <person name="Wildschutte H."/>
            <person name="Kirkup B."/>
            <person name="Proehl S."/>
            <person name="Ngo L."/>
            <person name="Hussain F."/>
            <person name="Le Roux F."/>
            <person name="Mincer T."/>
            <person name="Polz M.F."/>
        </authorList>
    </citation>
    <scope>NUCLEOTIDE SEQUENCE [LARGE SCALE GENOMIC DNA]</scope>
    <source>
        <strain evidence="2 3">12E03</strain>
    </source>
</reference>
<feature type="domain" description="DUF4158" evidence="1">
    <location>
        <begin position="18"/>
        <end position="128"/>
    </location>
</feature>